<dbReference type="PRINTS" id="PR01035">
    <property type="entry name" value="TCRTETA"/>
</dbReference>
<keyword evidence="4 6" id="KW-1133">Transmembrane helix</keyword>
<dbReference type="InterPro" id="IPR011701">
    <property type="entry name" value="MFS"/>
</dbReference>
<dbReference type="Gene3D" id="1.20.1250.20">
    <property type="entry name" value="MFS general substrate transporter like domains"/>
    <property type="match status" value="1"/>
</dbReference>
<feature type="transmembrane region" description="Helical" evidence="6">
    <location>
        <begin position="88"/>
        <end position="106"/>
    </location>
</feature>
<keyword evidence="9" id="KW-1185">Reference proteome</keyword>
<feature type="domain" description="Major facilitator superfamily (MFS) profile" evidence="7">
    <location>
        <begin position="18"/>
        <end position="414"/>
    </location>
</feature>
<evidence type="ECO:0000256" key="5">
    <source>
        <dbReference type="ARBA" id="ARBA00023136"/>
    </source>
</evidence>
<dbReference type="SUPFAM" id="SSF103473">
    <property type="entry name" value="MFS general substrate transporter"/>
    <property type="match status" value="1"/>
</dbReference>
<dbReference type="PANTHER" id="PTHR23504">
    <property type="entry name" value="MAJOR FACILITATOR SUPERFAMILY DOMAIN-CONTAINING PROTEIN 10"/>
    <property type="match status" value="1"/>
</dbReference>
<dbReference type="PROSITE" id="PS50850">
    <property type="entry name" value="MFS"/>
    <property type="match status" value="1"/>
</dbReference>
<evidence type="ECO:0000256" key="2">
    <source>
        <dbReference type="ARBA" id="ARBA00022448"/>
    </source>
</evidence>
<dbReference type="InterPro" id="IPR020846">
    <property type="entry name" value="MFS_dom"/>
</dbReference>
<name>A0ABP7M5D6_9GAMM</name>
<gene>
    <name evidence="8" type="ORF">GCM10022229_01270</name>
</gene>
<feature type="transmembrane region" description="Helical" evidence="6">
    <location>
        <begin position="295"/>
        <end position="313"/>
    </location>
</feature>
<proteinExistence type="predicted"/>
<evidence type="ECO:0000313" key="9">
    <source>
        <dbReference type="Proteomes" id="UP001501727"/>
    </source>
</evidence>
<feature type="transmembrane region" description="Helical" evidence="6">
    <location>
        <begin position="146"/>
        <end position="169"/>
    </location>
</feature>
<dbReference type="EMBL" id="BAAAZU010000001">
    <property type="protein sequence ID" value="GAA3912381.1"/>
    <property type="molecule type" value="Genomic_DNA"/>
</dbReference>
<organism evidence="8 9">
    <name type="scientific">Luteimonas lutimaris</name>
    <dbReference type="NCBI Taxonomy" id="698645"/>
    <lineage>
        <taxon>Bacteria</taxon>
        <taxon>Pseudomonadati</taxon>
        <taxon>Pseudomonadota</taxon>
        <taxon>Gammaproteobacteria</taxon>
        <taxon>Lysobacterales</taxon>
        <taxon>Lysobacteraceae</taxon>
        <taxon>Luteimonas</taxon>
    </lineage>
</organism>
<dbReference type="Pfam" id="PF07690">
    <property type="entry name" value="MFS_1"/>
    <property type="match status" value="1"/>
</dbReference>
<comment type="caution">
    <text evidence="8">The sequence shown here is derived from an EMBL/GenBank/DDBJ whole genome shotgun (WGS) entry which is preliminary data.</text>
</comment>
<keyword evidence="2" id="KW-0813">Transport</keyword>
<feature type="transmembrane region" description="Helical" evidence="6">
    <location>
        <begin position="112"/>
        <end position="134"/>
    </location>
</feature>
<evidence type="ECO:0000256" key="3">
    <source>
        <dbReference type="ARBA" id="ARBA00022692"/>
    </source>
</evidence>
<dbReference type="PANTHER" id="PTHR23504:SF15">
    <property type="entry name" value="MAJOR FACILITATOR SUPERFAMILY (MFS) PROFILE DOMAIN-CONTAINING PROTEIN"/>
    <property type="match status" value="1"/>
</dbReference>
<feature type="transmembrane region" description="Helical" evidence="6">
    <location>
        <begin position="264"/>
        <end position="283"/>
    </location>
</feature>
<evidence type="ECO:0000313" key="8">
    <source>
        <dbReference type="EMBL" id="GAA3912381.1"/>
    </source>
</evidence>
<feature type="transmembrane region" description="Helical" evidence="6">
    <location>
        <begin position="55"/>
        <end position="76"/>
    </location>
</feature>
<keyword evidence="3 6" id="KW-0812">Transmembrane</keyword>
<evidence type="ECO:0000256" key="6">
    <source>
        <dbReference type="SAM" id="Phobius"/>
    </source>
</evidence>
<feature type="transmembrane region" description="Helical" evidence="6">
    <location>
        <begin position="389"/>
        <end position="407"/>
    </location>
</feature>
<dbReference type="InterPro" id="IPR001958">
    <property type="entry name" value="Tet-R_TetA/multi-R_MdtG-like"/>
</dbReference>
<reference evidence="9" key="1">
    <citation type="journal article" date="2019" name="Int. J. Syst. Evol. Microbiol.">
        <title>The Global Catalogue of Microorganisms (GCM) 10K type strain sequencing project: providing services to taxonomists for standard genome sequencing and annotation.</title>
        <authorList>
            <consortium name="The Broad Institute Genomics Platform"/>
            <consortium name="The Broad Institute Genome Sequencing Center for Infectious Disease"/>
            <person name="Wu L."/>
            <person name="Ma J."/>
        </authorList>
    </citation>
    <scope>NUCLEOTIDE SEQUENCE [LARGE SCALE GENOMIC DNA]</scope>
    <source>
        <strain evidence="9">JCM 16916</strain>
    </source>
</reference>
<evidence type="ECO:0000259" key="7">
    <source>
        <dbReference type="PROSITE" id="PS50850"/>
    </source>
</evidence>
<evidence type="ECO:0000256" key="4">
    <source>
        <dbReference type="ARBA" id="ARBA00022989"/>
    </source>
</evidence>
<accession>A0ABP7M5D6</accession>
<evidence type="ECO:0000256" key="1">
    <source>
        <dbReference type="ARBA" id="ARBA00004141"/>
    </source>
</evidence>
<sequence>MDPPVADSATAAPPRRAALAFIFVTVLVDVLAFGVIIPVLPHLVEQFVGGNVSKAAWWVGVFGVLFAAIQFVCAPIQGALSDRFGRRPVILLSCLGLGADFVFMALAPSLAWLLVGRVVSAVTAASFSTANAYIADVTSHAERAKGYGMIGAAFGVGFIAGPLVGGVLGDIDLRLPFWFAAGMALLNFCYGLFVLPESLPPESRSARVDWSHANPLGSLKLLRSQPQVLGLAAVVFISGFAQYAHPSVFVLYGDYRYGWGQKEVGYVLAFVGFMAIVVNAGLVGPMVRRFGERRTLLLALGCGALGFTVSGLAPEGWLFLVGVPIAALWGAANPASQALITRQVDRRAQGRIQGALMSLVALAGIVGPAVYAGSFGWVVSDASPLRLPGLPYLVAAAMLLLAVAIAWRHAHPAPDAPAVSEAAT</sequence>
<feature type="transmembrane region" description="Helical" evidence="6">
    <location>
        <begin position="352"/>
        <end position="377"/>
    </location>
</feature>
<dbReference type="InterPro" id="IPR036259">
    <property type="entry name" value="MFS_trans_sf"/>
</dbReference>
<feature type="transmembrane region" description="Helical" evidence="6">
    <location>
        <begin position="319"/>
        <end position="340"/>
    </location>
</feature>
<feature type="transmembrane region" description="Helical" evidence="6">
    <location>
        <begin position="175"/>
        <end position="195"/>
    </location>
</feature>
<dbReference type="CDD" id="cd17388">
    <property type="entry name" value="MFS_TetA"/>
    <property type="match status" value="1"/>
</dbReference>
<dbReference type="Proteomes" id="UP001501727">
    <property type="component" value="Unassembled WGS sequence"/>
</dbReference>
<keyword evidence="5 6" id="KW-0472">Membrane</keyword>
<protein>
    <submittedName>
        <fullName evidence="8">Tetracycline resistance MFS efflux pump</fullName>
    </submittedName>
</protein>
<feature type="transmembrane region" description="Helical" evidence="6">
    <location>
        <begin position="18"/>
        <end position="43"/>
    </location>
</feature>
<comment type="subcellular location">
    <subcellularLocation>
        <location evidence="1">Membrane</location>
        <topology evidence="1">Multi-pass membrane protein</topology>
    </subcellularLocation>
</comment>
<feature type="transmembrane region" description="Helical" evidence="6">
    <location>
        <begin position="228"/>
        <end position="244"/>
    </location>
</feature>